<evidence type="ECO:0000313" key="2">
    <source>
        <dbReference type="Proteomes" id="UP001642484"/>
    </source>
</evidence>
<name>A0ABP0MGK7_9DINO</name>
<evidence type="ECO:0000313" key="1">
    <source>
        <dbReference type="EMBL" id="CAK9050620.1"/>
    </source>
</evidence>
<reference evidence="1 2" key="1">
    <citation type="submission" date="2024-02" db="EMBL/GenBank/DDBJ databases">
        <authorList>
            <person name="Chen Y."/>
            <person name="Shah S."/>
            <person name="Dougan E. K."/>
            <person name="Thang M."/>
            <person name="Chan C."/>
        </authorList>
    </citation>
    <scope>NUCLEOTIDE SEQUENCE [LARGE SCALE GENOMIC DNA]</scope>
</reference>
<proteinExistence type="predicted"/>
<keyword evidence="2" id="KW-1185">Reference proteome</keyword>
<comment type="caution">
    <text evidence="1">The sequence shown here is derived from an EMBL/GenBank/DDBJ whole genome shotgun (WGS) entry which is preliminary data.</text>
</comment>
<protein>
    <submittedName>
        <fullName evidence="1">Uncharacterized protein</fullName>
    </submittedName>
</protein>
<dbReference type="EMBL" id="CAXAMN010017491">
    <property type="protein sequence ID" value="CAK9050620.1"/>
    <property type="molecule type" value="Genomic_DNA"/>
</dbReference>
<accession>A0ABP0MGK7</accession>
<gene>
    <name evidence="1" type="ORF">CCMP2556_LOCUS25788</name>
</gene>
<organism evidence="1 2">
    <name type="scientific">Durusdinium trenchii</name>
    <dbReference type="NCBI Taxonomy" id="1381693"/>
    <lineage>
        <taxon>Eukaryota</taxon>
        <taxon>Sar</taxon>
        <taxon>Alveolata</taxon>
        <taxon>Dinophyceae</taxon>
        <taxon>Suessiales</taxon>
        <taxon>Symbiodiniaceae</taxon>
        <taxon>Durusdinium</taxon>
    </lineage>
</organism>
<sequence length="101" mass="10753">MPSTSLLHPESVEPSGHESPASFANYNVPNNGMQAAAPPAPPMRHATHKEKLPQYGSPYLCYPMIALKTPDGAQPTPMVAAMPLPLLHTGPTRARRGAAFL</sequence>
<dbReference type="Proteomes" id="UP001642484">
    <property type="component" value="Unassembled WGS sequence"/>
</dbReference>